<dbReference type="GO" id="GO:0008270">
    <property type="term" value="F:zinc ion binding"/>
    <property type="evidence" value="ECO:0007669"/>
    <property type="project" value="UniProtKB-KW"/>
</dbReference>
<accession>A0A6G0YRB0</accession>
<dbReference type="GO" id="GO:0003677">
    <property type="term" value="F:DNA binding"/>
    <property type="evidence" value="ECO:0007669"/>
    <property type="project" value="InterPro"/>
</dbReference>
<evidence type="ECO:0000259" key="4">
    <source>
        <dbReference type="Pfam" id="PF02892"/>
    </source>
</evidence>
<dbReference type="Proteomes" id="UP000478052">
    <property type="component" value="Unassembled WGS sequence"/>
</dbReference>
<keyword evidence="2" id="KW-0863">Zinc-finger</keyword>
<organism evidence="5 6">
    <name type="scientific">Aphis craccivora</name>
    <name type="common">Cowpea aphid</name>
    <dbReference type="NCBI Taxonomy" id="307492"/>
    <lineage>
        <taxon>Eukaryota</taxon>
        <taxon>Metazoa</taxon>
        <taxon>Ecdysozoa</taxon>
        <taxon>Arthropoda</taxon>
        <taxon>Hexapoda</taxon>
        <taxon>Insecta</taxon>
        <taxon>Pterygota</taxon>
        <taxon>Neoptera</taxon>
        <taxon>Paraneoptera</taxon>
        <taxon>Hemiptera</taxon>
        <taxon>Sternorrhyncha</taxon>
        <taxon>Aphidomorpha</taxon>
        <taxon>Aphidoidea</taxon>
        <taxon>Aphididae</taxon>
        <taxon>Aphidini</taxon>
        <taxon>Aphis</taxon>
        <taxon>Aphis</taxon>
    </lineage>
</organism>
<dbReference type="AlphaFoldDB" id="A0A6G0YRB0"/>
<name>A0A6G0YRB0_APHCR</name>
<evidence type="ECO:0000313" key="6">
    <source>
        <dbReference type="Proteomes" id="UP000478052"/>
    </source>
</evidence>
<comment type="caution">
    <text evidence="5">The sequence shown here is derived from an EMBL/GenBank/DDBJ whole genome shotgun (WGS) entry which is preliminary data.</text>
</comment>
<keyword evidence="3" id="KW-0862">Zinc</keyword>
<proteinExistence type="predicted"/>
<gene>
    <name evidence="5" type="ORF">FWK35_00010595</name>
</gene>
<keyword evidence="1" id="KW-0479">Metal-binding</keyword>
<evidence type="ECO:0000256" key="1">
    <source>
        <dbReference type="ARBA" id="ARBA00022723"/>
    </source>
</evidence>
<dbReference type="InterPro" id="IPR003656">
    <property type="entry name" value="Znf_BED"/>
</dbReference>
<dbReference type="Pfam" id="PF02892">
    <property type="entry name" value="zf-BED"/>
    <property type="match status" value="1"/>
</dbReference>
<keyword evidence="6" id="KW-1185">Reference proteome</keyword>
<feature type="domain" description="BED-type" evidence="4">
    <location>
        <begin position="62"/>
        <end position="93"/>
    </location>
</feature>
<protein>
    <submittedName>
        <fullName evidence="5">Dimer Tnp hAT domain-containing protein</fullName>
    </submittedName>
</protein>
<reference evidence="5 6" key="1">
    <citation type="submission" date="2019-08" db="EMBL/GenBank/DDBJ databases">
        <title>Whole genome of Aphis craccivora.</title>
        <authorList>
            <person name="Voronova N.V."/>
            <person name="Shulinski R.S."/>
            <person name="Bandarenka Y.V."/>
            <person name="Zhorov D.G."/>
            <person name="Warner D."/>
        </authorList>
    </citation>
    <scope>NUCLEOTIDE SEQUENCE [LARGE SCALE GENOMIC DNA]</scope>
    <source>
        <strain evidence="5">180601</strain>
        <tissue evidence="5">Whole Body</tissue>
    </source>
</reference>
<evidence type="ECO:0000256" key="2">
    <source>
        <dbReference type="ARBA" id="ARBA00022771"/>
    </source>
</evidence>
<evidence type="ECO:0000256" key="3">
    <source>
        <dbReference type="ARBA" id="ARBA00022833"/>
    </source>
</evidence>
<sequence>MLELNQISKMDRFVIKNNKRNYQEIEETEDNLSNEQSIIAKPKFKYLFGEFYKLVSINGSKLSALCQNCPKVISGSTTSSSGNLLSHIKHKHSTLISKVNNARQNKGQTSAQIKMHDVCTKNVSKEKMTLNSANLKTKMDMDN</sequence>
<evidence type="ECO:0000313" key="5">
    <source>
        <dbReference type="EMBL" id="KAF0760125.1"/>
    </source>
</evidence>
<dbReference type="EMBL" id="VUJU01002779">
    <property type="protein sequence ID" value="KAF0760125.1"/>
    <property type="molecule type" value="Genomic_DNA"/>
</dbReference>